<reference evidence="1 2" key="1">
    <citation type="submission" date="2020-08" db="EMBL/GenBank/DDBJ databases">
        <authorList>
            <person name="Newling K."/>
            <person name="Davey J."/>
            <person name="Forrester S."/>
        </authorList>
    </citation>
    <scope>NUCLEOTIDE SEQUENCE [LARGE SCALE GENOMIC DNA]</scope>
    <source>
        <strain evidence="2">Crithidia deanei Carvalho (ATCC PRA-265)</strain>
    </source>
</reference>
<dbReference type="AlphaFoldDB" id="S9VEX8"/>
<gene>
    <name evidence="1" type="ORF">ADEAN_000677500</name>
</gene>
<sequence length="319" mass="36068">MNRHAGAVRNINGICTMGTIECVDELLVFLRALRTFHPTLPVMVGCTTEIVHKVSKETAAKNVFSLLKEHFSDPHTKWVPCLDPYGRVSRKKMEAERGVWYPTRHADMMMEKSNLMEFMLAEQSKSSSTDTPPMVAFLDSDITLLNPLPQIPSRSSVVLSPHYIRKEDELLFGRYNGGFVATSDPSMLFEWRKFTQTSRFFDQASLEAVAEQLDSKMLYELPPQDNYGFWRFTQNPSGCLEKEAAKFSIELNGENVRTLCYDGVPLRSVHTHFCTAPEAARDVRLFNNLILGWVAECASESPGENGAYKKALGPLFKKI</sequence>
<evidence type="ECO:0000313" key="1">
    <source>
        <dbReference type="EMBL" id="CAD2219273.1"/>
    </source>
</evidence>
<proteinExistence type="predicted"/>
<dbReference type="VEuPathDB" id="TriTrypDB:ADEAN_000677500"/>
<evidence type="ECO:0008006" key="3">
    <source>
        <dbReference type="Google" id="ProtNLM"/>
    </source>
</evidence>
<name>S9VEX8_9TRYP</name>
<protein>
    <recommendedName>
        <fullName evidence="3">Nucleotide-diphospho-sugar transferase</fullName>
    </recommendedName>
</protein>
<keyword evidence="2" id="KW-1185">Reference proteome</keyword>
<organism evidence="1 2">
    <name type="scientific">Angomonas deanei</name>
    <dbReference type="NCBI Taxonomy" id="59799"/>
    <lineage>
        <taxon>Eukaryota</taxon>
        <taxon>Discoba</taxon>
        <taxon>Euglenozoa</taxon>
        <taxon>Kinetoplastea</taxon>
        <taxon>Metakinetoplastina</taxon>
        <taxon>Trypanosomatida</taxon>
        <taxon>Trypanosomatidae</taxon>
        <taxon>Strigomonadinae</taxon>
        <taxon>Angomonas</taxon>
    </lineage>
</organism>
<dbReference type="OrthoDB" id="239229at2759"/>
<accession>S9VEX8</accession>
<evidence type="ECO:0000313" key="2">
    <source>
        <dbReference type="Proteomes" id="UP000515908"/>
    </source>
</evidence>
<dbReference type="EMBL" id="LR877157">
    <property type="protein sequence ID" value="CAD2219273.1"/>
    <property type="molecule type" value="Genomic_DNA"/>
</dbReference>
<dbReference type="Proteomes" id="UP000515908">
    <property type="component" value="Chromosome 13"/>
</dbReference>